<protein>
    <submittedName>
        <fullName evidence="1">Superoxide dismutase [Fe]</fullName>
    </submittedName>
</protein>
<dbReference type="EMBL" id="AP019737">
    <property type="protein sequence ID" value="BBL09475.1"/>
    <property type="molecule type" value="Genomic_DNA"/>
</dbReference>
<keyword evidence="2" id="KW-1185">Reference proteome</keyword>
<gene>
    <name evidence="1" type="primary">sodB</name>
    <name evidence="1" type="ORF">A5CPYCFAH4_16990</name>
</gene>
<reference evidence="1 2" key="1">
    <citation type="journal article" date="2020" name="Int. J. Syst. Evol. Microbiol.">
        <title>Alistipes communis sp. nov., Alistipes dispar sp. nov. and Alistipes onderdonkii subsp. vulgaris subsp. nov., isolated from human faeces, and creation of Alistipes onderdonkii subsp. onderdonkii subsp. nov.</title>
        <authorList>
            <person name="Sakamoto M."/>
            <person name="Ikeyama N."/>
            <person name="Ogata Y."/>
            <person name="Suda W."/>
            <person name="Iino T."/>
            <person name="Hattori M."/>
            <person name="Ohkuma M."/>
        </authorList>
    </citation>
    <scope>NUCLEOTIDE SEQUENCE [LARGE SCALE GENOMIC DNA]</scope>
    <source>
        <strain evidence="1 2">5CPYCFAH4</strain>
    </source>
</reference>
<evidence type="ECO:0000313" key="1">
    <source>
        <dbReference type="EMBL" id="BBL09475.1"/>
    </source>
</evidence>
<evidence type="ECO:0000313" key="2">
    <source>
        <dbReference type="Proteomes" id="UP000317465"/>
    </source>
</evidence>
<name>A0ACA8QXG7_9BACT</name>
<dbReference type="Proteomes" id="UP000317465">
    <property type="component" value="Chromosome"/>
</dbReference>
<accession>A0ACA8QXG7</accession>
<organism evidence="1 2">
    <name type="scientific">Alistipes onderdonkii subsp. vulgaris</name>
    <dbReference type="NCBI Taxonomy" id="2585117"/>
    <lineage>
        <taxon>Bacteria</taxon>
        <taxon>Pseudomonadati</taxon>
        <taxon>Bacteroidota</taxon>
        <taxon>Bacteroidia</taxon>
        <taxon>Bacteroidales</taxon>
        <taxon>Rikenellaceae</taxon>
        <taxon>Alistipes</taxon>
    </lineage>
</organism>
<sequence length="219" mass="24824">MAMIKFNLIVSLLILPIMATDIAAQARFTPKELPYAYDALAPQVSEETLRFHHDKHYVGYVNKLNELILDTPYAQQPLEDIVVSADGAIFNNAAQMWNHEFFFDQLSPDGEARPTGALLKAIDADFGSFEQFKAQMEKAAVGLFGSGWAWLAEDKSGKLAIVTEQNAGNPMCHGMKPLMCFDVWEHAYYIDYRNRRADAVAALWDRIDWKVVADRYEKK</sequence>
<proteinExistence type="predicted"/>